<gene>
    <name evidence="2" type="ORF">FHS57_000991</name>
</gene>
<feature type="transmembrane region" description="Helical" evidence="1">
    <location>
        <begin position="46"/>
        <end position="64"/>
    </location>
</feature>
<evidence type="ECO:0000313" key="2">
    <source>
        <dbReference type="EMBL" id="MBB3836997.1"/>
    </source>
</evidence>
<evidence type="ECO:0000313" key="3">
    <source>
        <dbReference type="Proteomes" id="UP000541352"/>
    </source>
</evidence>
<proteinExistence type="predicted"/>
<reference evidence="2 3" key="1">
    <citation type="submission" date="2020-08" db="EMBL/GenBank/DDBJ databases">
        <title>Genomic Encyclopedia of Type Strains, Phase IV (KMG-IV): sequencing the most valuable type-strain genomes for metagenomic binning, comparative biology and taxonomic classification.</title>
        <authorList>
            <person name="Goeker M."/>
        </authorList>
    </citation>
    <scope>NUCLEOTIDE SEQUENCE [LARGE SCALE GENOMIC DNA]</scope>
    <source>
        <strain evidence="2 3">DSM 17976</strain>
    </source>
</reference>
<dbReference type="Proteomes" id="UP000541352">
    <property type="component" value="Unassembled WGS sequence"/>
</dbReference>
<comment type="caution">
    <text evidence="2">The sequence shown here is derived from an EMBL/GenBank/DDBJ whole genome shotgun (WGS) entry which is preliminary data.</text>
</comment>
<dbReference type="RefSeq" id="WP_221225551.1">
    <property type="nucleotide sequence ID" value="NZ_JACIBY010000002.1"/>
</dbReference>
<keyword evidence="1" id="KW-1133">Transmembrane helix</keyword>
<keyword evidence="1" id="KW-0812">Transmembrane</keyword>
<evidence type="ECO:0000256" key="1">
    <source>
        <dbReference type="SAM" id="Phobius"/>
    </source>
</evidence>
<feature type="transmembrane region" description="Helical" evidence="1">
    <location>
        <begin position="21"/>
        <end position="40"/>
    </location>
</feature>
<protein>
    <submittedName>
        <fullName evidence="2">Uncharacterized protein</fullName>
    </submittedName>
</protein>
<accession>A0A7W5ZJE8</accession>
<keyword evidence="1" id="KW-0472">Membrane</keyword>
<organism evidence="2 3">
    <name type="scientific">Runella defluvii</name>
    <dbReference type="NCBI Taxonomy" id="370973"/>
    <lineage>
        <taxon>Bacteria</taxon>
        <taxon>Pseudomonadati</taxon>
        <taxon>Bacteroidota</taxon>
        <taxon>Cytophagia</taxon>
        <taxon>Cytophagales</taxon>
        <taxon>Spirosomataceae</taxon>
        <taxon>Runella</taxon>
    </lineage>
</organism>
<keyword evidence="3" id="KW-1185">Reference proteome</keyword>
<dbReference type="AlphaFoldDB" id="A0A7W5ZJE8"/>
<sequence>MEIQEQQLFIDDTEKKQWKTEVLFLLFFVILGSANVGEGIKKDDYFKLFLGVGMLGVAAFSIFVNRRRTTTQAKVHLTDIVKIEINKKRPDKWLAGHILLKNKKVRTIHLNEDFDKARFIEDMRLREIPIALK</sequence>
<name>A0A7W5ZJE8_9BACT</name>
<dbReference type="EMBL" id="JACIBY010000002">
    <property type="protein sequence ID" value="MBB3836997.1"/>
    <property type="molecule type" value="Genomic_DNA"/>
</dbReference>